<proteinExistence type="predicted"/>
<dbReference type="PROSITE" id="PS51318">
    <property type="entry name" value="TAT"/>
    <property type="match status" value="1"/>
</dbReference>
<organism evidence="1 2">
    <name type="scientific">Actinacidiphila acididurans</name>
    <dbReference type="NCBI Taxonomy" id="2784346"/>
    <lineage>
        <taxon>Bacteria</taxon>
        <taxon>Bacillati</taxon>
        <taxon>Actinomycetota</taxon>
        <taxon>Actinomycetes</taxon>
        <taxon>Kitasatosporales</taxon>
        <taxon>Streptomycetaceae</taxon>
        <taxon>Actinacidiphila</taxon>
    </lineage>
</organism>
<reference evidence="1 2" key="1">
    <citation type="submission" date="2021-01" db="EMBL/GenBank/DDBJ databases">
        <title>Streptomyces acididurans sp. nov., isolated from a peat swamp forest soil.</title>
        <authorList>
            <person name="Chantavorakit T."/>
            <person name="Duangmal K."/>
        </authorList>
    </citation>
    <scope>NUCLEOTIDE SEQUENCE [LARGE SCALE GENOMIC DNA]</scope>
    <source>
        <strain evidence="1 2">KK5PA1</strain>
    </source>
</reference>
<accession>A0ABS2TL54</accession>
<sequence length="553" mass="55550">MFDRSSRPAGRARRTALGVAASIAIGACMVSVSGGPAVAAPAGKSPLIPGDLLVSRVHYTGTASMITPGVTVLPTGAVAVADGSFAHVWDNVSVDENFGVTAPIHLDQITPSGTTVDSITAPDGTPSAASRGHDLLMGSFSSKSELALNLSTGGDAVTLMGYVTPANTLDASNGNTPGVVDPTNPDAQSVYRAVGELDANGKFHVTETNAYSGDNGRAAILDDATGTYYTAGNSNNGSGTSVPGTIYGTGAQLVTPAHTPEQAQNPGQPTPVGGFSVTQLPGVTKADKLGKDTNFASVALHDGVLYYTKGSGSNGVDTVYFVDTTGTACPSGVGTPVPGAPLPTAADTYDAETGQPADNMCVLAGFPTAPAKSIKTPDTGASSNTADFGAIWFANPTTIYVGDSGNGTDTYSNGSFTAAAAQNLAGIQKWSLVNGTWTYDYTLNAGLGLGVPYTVPGLPTGTNPVTGTPWTPAVDGIRNFTGKVNSDGTVSLYGVTTAVGGVSDYGADPNKLVSITDNVAATSLPAGEKYTTLKTAAAGDVLRGVSFTPGSTR</sequence>
<protein>
    <submittedName>
        <fullName evidence="1">Uncharacterized protein</fullName>
    </submittedName>
</protein>
<keyword evidence="2" id="KW-1185">Reference proteome</keyword>
<gene>
    <name evidence="1" type="ORF">ITX44_04485</name>
</gene>
<evidence type="ECO:0000313" key="2">
    <source>
        <dbReference type="Proteomes" id="UP000749040"/>
    </source>
</evidence>
<dbReference type="EMBL" id="JADKYB010000002">
    <property type="protein sequence ID" value="MBM9503802.1"/>
    <property type="molecule type" value="Genomic_DNA"/>
</dbReference>
<dbReference type="InterPro" id="IPR006311">
    <property type="entry name" value="TAT_signal"/>
</dbReference>
<comment type="caution">
    <text evidence="1">The sequence shown here is derived from an EMBL/GenBank/DDBJ whole genome shotgun (WGS) entry which is preliminary data.</text>
</comment>
<name>A0ABS2TL54_9ACTN</name>
<dbReference type="Proteomes" id="UP000749040">
    <property type="component" value="Unassembled WGS sequence"/>
</dbReference>
<dbReference type="PROSITE" id="PS51257">
    <property type="entry name" value="PROKAR_LIPOPROTEIN"/>
    <property type="match status" value="1"/>
</dbReference>
<dbReference type="RefSeq" id="WP_205355659.1">
    <property type="nucleotide sequence ID" value="NZ_JADKYB010000002.1"/>
</dbReference>
<evidence type="ECO:0000313" key="1">
    <source>
        <dbReference type="EMBL" id="MBM9503802.1"/>
    </source>
</evidence>